<evidence type="ECO:0000313" key="3">
    <source>
        <dbReference type="EMBL" id="PTQ60455.1"/>
    </source>
</evidence>
<protein>
    <submittedName>
        <fullName evidence="3">Uncharacterized protein</fullName>
    </submittedName>
</protein>
<reference evidence="3 4" key="1">
    <citation type="submission" date="2018-04" db="EMBL/GenBank/DDBJ databases">
        <title>Genomic Encyclopedia of Type Strains, Phase III (KMG-III): the genomes of soil and plant-associated and newly described type strains.</title>
        <authorList>
            <person name="Whitman W."/>
        </authorList>
    </citation>
    <scope>NUCLEOTIDE SEQUENCE [LARGE SCALE GENOMIC DNA]</scope>
    <source>
        <strain evidence="3 4">MA101b</strain>
    </source>
</reference>
<feature type="transmembrane region" description="Helical" evidence="2">
    <location>
        <begin position="47"/>
        <end position="64"/>
    </location>
</feature>
<evidence type="ECO:0000256" key="2">
    <source>
        <dbReference type="SAM" id="Phobius"/>
    </source>
</evidence>
<dbReference type="EMBL" id="QAOG01000003">
    <property type="protein sequence ID" value="PTQ60455.1"/>
    <property type="molecule type" value="Genomic_DNA"/>
</dbReference>
<accession>A0A2T5GM93</accession>
<evidence type="ECO:0000256" key="1">
    <source>
        <dbReference type="SAM" id="MobiDB-lite"/>
    </source>
</evidence>
<name>A0A2T5GM93_9SPHN</name>
<feature type="region of interest" description="Disordered" evidence="1">
    <location>
        <begin position="128"/>
        <end position="147"/>
    </location>
</feature>
<feature type="transmembrane region" description="Helical" evidence="2">
    <location>
        <begin position="79"/>
        <end position="105"/>
    </location>
</feature>
<comment type="caution">
    <text evidence="3">The sequence shown here is derived from an EMBL/GenBank/DDBJ whole genome shotgun (WGS) entry which is preliminary data.</text>
</comment>
<keyword evidence="2" id="KW-0472">Membrane</keyword>
<keyword evidence="2" id="KW-1133">Transmembrane helix</keyword>
<dbReference type="AlphaFoldDB" id="A0A2T5GM93"/>
<proteinExistence type="predicted"/>
<gene>
    <name evidence="3" type="ORF">C8J26_2167</name>
</gene>
<feature type="transmembrane region" description="Helical" evidence="2">
    <location>
        <begin position="6"/>
        <end position="27"/>
    </location>
</feature>
<keyword evidence="2" id="KW-0812">Transmembrane</keyword>
<keyword evidence="4" id="KW-1185">Reference proteome</keyword>
<organism evidence="3 4">
    <name type="scientific">Sphingomonas aurantiaca</name>
    <dbReference type="NCBI Taxonomy" id="185949"/>
    <lineage>
        <taxon>Bacteria</taxon>
        <taxon>Pseudomonadati</taxon>
        <taxon>Pseudomonadota</taxon>
        <taxon>Alphaproteobacteria</taxon>
        <taxon>Sphingomonadales</taxon>
        <taxon>Sphingomonadaceae</taxon>
        <taxon>Sphingomonas</taxon>
    </lineage>
</organism>
<sequence length="154" mass="16438">MLACLFTIIACWVVIAAFPKTPIGIALRHALIDRPVARLMRVTRGDAAVMVLLMLTAAMVTLVGEGDGIGMLAMGAPDIAVWITTFEVSAYVDVIIALCAAASGLRLRGAIARYAGIFARSGRARATDRARRSRKMRPSEADNDDEPGLLVRVA</sequence>
<dbReference type="Proteomes" id="UP000244189">
    <property type="component" value="Unassembled WGS sequence"/>
</dbReference>
<evidence type="ECO:0000313" key="4">
    <source>
        <dbReference type="Proteomes" id="UP000244189"/>
    </source>
</evidence>
<dbReference type="RefSeq" id="WP_107957891.1">
    <property type="nucleotide sequence ID" value="NZ_QAOG01000003.1"/>
</dbReference>